<evidence type="ECO:0000313" key="2">
    <source>
        <dbReference type="Proteomes" id="UP000887565"/>
    </source>
</evidence>
<keyword evidence="2" id="KW-1185">Reference proteome</keyword>
<organism evidence="2 3">
    <name type="scientific">Romanomermis culicivorax</name>
    <name type="common">Nematode worm</name>
    <dbReference type="NCBI Taxonomy" id="13658"/>
    <lineage>
        <taxon>Eukaryota</taxon>
        <taxon>Metazoa</taxon>
        <taxon>Ecdysozoa</taxon>
        <taxon>Nematoda</taxon>
        <taxon>Enoplea</taxon>
        <taxon>Dorylaimia</taxon>
        <taxon>Mermithida</taxon>
        <taxon>Mermithoidea</taxon>
        <taxon>Mermithidae</taxon>
        <taxon>Romanomermis</taxon>
    </lineage>
</organism>
<evidence type="ECO:0000256" key="1">
    <source>
        <dbReference type="SAM" id="MobiDB-lite"/>
    </source>
</evidence>
<dbReference type="AlphaFoldDB" id="A0A915IQB2"/>
<proteinExistence type="predicted"/>
<name>A0A915IQB2_ROMCU</name>
<protein>
    <submittedName>
        <fullName evidence="3">Uncharacterized protein</fullName>
    </submittedName>
</protein>
<sequence>MSGIPALNSNERHFVSNAGIPKGY</sequence>
<dbReference type="Proteomes" id="UP000887565">
    <property type="component" value="Unplaced"/>
</dbReference>
<feature type="region of interest" description="Disordered" evidence="1">
    <location>
        <begin position="1"/>
        <end position="24"/>
    </location>
</feature>
<reference evidence="3" key="1">
    <citation type="submission" date="2022-11" db="UniProtKB">
        <authorList>
            <consortium name="WormBaseParasite"/>
        </authorList>
    </citation>
    <scope>IDENTIFICATION</scope>
</reference>
<accession>A0A915IQB2</accession>
<evidence type="ECO:0000313" key="3">
    <source>
        <dbReference type="WBParaSite" id="nRc.2.0.1.t16187-RA"/>
    </source>
</evidence>
<dbReference type="WBParaSite" id="nRc.2.0.1.t16187-RA">
    <property type="protein sequence ID" value="nRc.2.0.1.t16187-RA"/>
    <property type="gene ID" value="nRc.2.0.1.g16187"/>
</dbReference>